<dbReference type="EMBL" id="LQYV01000069">
    <property type="protein sequence ID" value="KYD26301.1"/>
    <property type="molecule type" value="Genomic_DNA"/>
</dbReference>
<keyword evidence="4" id="KW-1185">Reference proteome</keyword>
<reference evidence="1 4" key="2">
    <citation type="submission" date="2016-03" db="EMBL/GenBank/DDBJ databases">
        <title>Spore heat resistance.</title>
        <authorList>
            <person name="Boekhorst J."/>
            <person name="Berendsen E.M."/>
            <person name="Wells-Bennik M.H."/>
            <person name="Kuipers O.P."/>
        </authorList>
    </citation>
    <scope>NUCLEOTIDE SEQUENCE [LARGE SCALE GENOMIC DNA]</scope>
    <source>
        <strain evidence="1 4">GS8</strain>
    </source>
</reference>
<dbReference type="EMBL" id="LUCS01000028">
    <property type="protein sequence ID" value="KAF6510363.1"/>
    <property type="molecule type" value="Genomic_DNA"/>
</dbReference>
<evidence type="ECO:0000313" key="4">
    <source>
        <dbReference type="Proteomes" id="UP000773850"/>
    </source>
</evidence>
<dbReference type="Proteomes" id="UP000075424">
    <property type="component" value="Unassembled WGS sequence"/>
</dbReference>
<accession>A0A150MPD0</accession>
<name>A0A150MPD0_GEOSE</name>
<dbReference type="AlphaFoldDB" id="A0A150MPD0"/>
<proteinExistence type="predicted"/>
<dbReference type="PATRIC" id="fig|1422.18.peg.17"/>
<organism evidence="2 3">
    <name type="scientific">Geobacillus stearothermophilus</name>
    <name type="common">Bacillus stearothermophilus</name>
    <dbReference type="NCBI Taxonomy" id="1422"/>
    <lineage>
        <taxon>Bacteria</taxon>
        <taxon>Bacillati</taxon>
        <taxon>Bacillota</taxon>
        <taxon>Bacilli</taxon>
        <taxon>Bacillales</taxon>
        <taxon>Anoxybacillaceae</taxon>
        <taxon>Geobacillus</taxon>
    </lineage>
</organism>
<comment type="caution">
    <text evidence="2">The sequence shown here is derived from an EMBL/GenBank/DDBJ whole genome shotgun (WGS) entry which is preliminary data.</text>
</comment>
<protein>
    <submittedName>
        <fullName evidence="2">Uncharacterized protein</fullName>
    </submittedName>
</protein>
<evidence type="ECO:0000313" key="1">
    <source>
        <dbReference type="EMBL" id="KAF6510363.1"/>
    </source>
</evidence>
<sequence length="38" mass="4504">MAHVNIEAVGDGVYRVPIPVPFPMKYVYCYVCRTFRRR</sequence>
<reference evidence="2 3" key="1">
    <citation type="submission" date="2016-01" db="EMBL/GenBank/DDBJ databases">
        <title>Draft Genome Sequences of Seven Thermophilic Sporeformers Isolated from Foods.</title>
        <authorList>
            <person name="Berendsen E.M."/>
            <person name="Wells-Bennik M.H."/>
            <person name="Krawcyk A.O."/>
            <person name="De Jong A."/>
            <person name="Holsappel S."/>
            <person name="Eijlander R.T."/>
            <person name="Kuipers O.P."/>
        </authorList>
    </citation>
    <scope>NUCLEOTIDE SEQUENCE [LARGE SCALE GENOMIC DNA]</scope>
    <source>
        <strain evidence="2 3">B4109</strain>
    </source>
</reference>
<evidence type="ECO:0000313" key="3">
    <source>
        <dbReference type="Proteomes" id="UP000075424"/>
    </source>
</evidence>
<evidence type="ECO:0000313" key="2">
    <source>
        <dbReference type="EMBL" id="KYD26301.1"/>
    </source>
</evidence>
<dbReference type="Proteomes" id="UP000773850">
    <property type="component" value="Unassembled WGS sequence"/>
</dbReference>
<gene>
    <name evidence="2" type="ORF">B4109_1637</name>
    <name evidence="1" type="ORF">GS8_2520</name>
</gene>